<dbReference type="InterPro" id="IPR003615">
    <property type="entry name" value="HNH_nuc"/>
</dbReference>
<keyword evidence="3" id="KW-0378">Hydrolase</keyword>
<proteinExistence type="predicted"/>
<evidence type="ECO:0000256" key="1">
    <source>
        <dbReference type="SAM" id="MobiDB-lite"/>
    </source>
</evidence>
<dbReference type="HOGENOM" id="CLU_2357963_0_0_0"/>
<feature type="compositionally biased region" description="Polar residues" evidence="1">
    <location>
        <begin position="1"/>
        <end position="18"/>
    </location>
</feature>
<evidence type="ECO:0000259" key="2">
    <source>
        <dbReference type="SMART" id="SM00507"/>
    </source>
</evidence>
<keyword evidence="3" id="KW-0540">Nuclease</keyword>
<dbReference type="KEGG" id="pbs:Plabr_1490"/>
<reference evidence="4" key="1">
    <citation type="submission" date="2011-02" db="EMBL/GenBank/DDBJ databases">
        <title>The complete genome of Planctomyces brasiliensis DSM 5305.</title>
        <authorList>
            <person name="Lucas S."/>
            <person name="Copeland A."/>
            <person name="Lapidus A."/>
            <person name="Bruce D."/>
            <person name="Goodwin L."/>
            <person name="Pitluck S."/>
            <person name="Kyrpides N."/>
            <person name="Mavromatis K."/>
            <person name="Pagani I."/>
            <person name="Ivanova N."/>
            <person name="Ovchinnikova G."/>
            <person name="Lu M."/>
            <person name="Detter J.C."/>
            <person name="Han C."/>
            <person name="Land M."/>
            <person name="Hauser L."/>
            <person name="Markowitz V."/>
            <person name="Cheng J.-F."/>
            <person name="Hugenholtz P."/>
            <person name="Woyke T."/>
            <person name="Wu D."/>
            <person name="Tindall B."/>
            <person name="Pomrenke H.G."/>
            <person name="Brambilla E."/>
            <person name="Klenk H.-P."/>
            <person name="Eisen J.A."/>
        </authorList>
    </citation>
    <scope>NUCLEOTIDE SEQUENCE [LARGE SCALE GENOMIC DNA]</scope>
    <source>
        <strain evidence="4">ATCC 49424 / DSM 5305 / JCM 21570 / NBRC 103401 / IFAM 1448</strain>
    </source>
</reference>
<feature type="region of interest" description="Disordered" evidence="1">
    <location>
        <begin position="1"/>
        <end position="20"/>
    </location>
</feature>
<dbReference type="GO" id="GO:0003676">
    <property type="term" value="F:nucleic acid binding"/>
    <property type="evidence" value="ECO:0007669"/>
    <property type="project" value="InterPro"/>
</dbReference>
<dbReference type="InterPro" id="IPR002711">
    <property type="entry name" value="HNH"/>
</dbReference>
<gene>
    <name evidence="3" type="ordered locus">Plabr_1490</name>
</gene>
<feature type="domain" description="HNH nuclease" evidence="2">
    <location>
        <begin position="34"/>
        <end position="85"/>
    </location>
</feature>
<dbReference type="EMBL" id="CP002546">
    <property type="protein sequence ID" value="ADY59101.1"/>
    <property type="molecule type" value="Genomic_DNA"/>
</dbReference>
<evidence type="ECO:0000313" key="3">
    <source>
        <dbReference type="EMBL" id="ADY59101.1"/>
    </source>
</evidence>
<dbReference type="SMART" id="SM00507">
    <property type="entry name" value="HNHc"/>
    <property type="match status" value="1"/>
</dbReference>
<evidence type="ECO:0000313" key="4">
    <source>
        <dbReference type="Proteomes" id="UP000006860"/>
    </source>
</evidence>
<dbReference type="Proteomes" id="UP000006860">
    <property type="component" value="Chromosome"/>
</dbReference>
<dbReference type="AlphaFoldDB" id="F0SQS1"/>
<dbReference type="GO" id="GO:0008270">
    <property type="term" value="F:zinc ion binding"/>
    <property type="evidence" value="ECO:0007669"/>
    <property type="project" value="InterPro"/>
</dbReference>
<dbReference type="Pfam" id="PF01844">
    <property type="entry name" value="HNH"/>
    <property type="match status" value="1"/>
</dbReference>
<sequence length="96" mass="11486">MPDKINTFNPFPNHSTPQSRREDIAWYHMARWIRLRNWKLRIDPVCQRCGTHHDLHVHHIRPRKQCPELALQLSNLKTLCRRCHGIEEQESLSQAS</sequence>
<keyword evidence="3" id="KW-0255">Endonuclease</keyword>
<protein>
    <submittedName>
        <fullName evidence="3">HNH endonuclease</fullName>
    </submittedName>
</protein>
<accession>F0SQS1</accession>
<name>F0SQS1_RUBBR</name>
<dbReference type="eggNOG" id="COG1403">
    <property type="taxonomic scope" value="Bacteria"/>
</dbReference>
<dbReference type="OrthoDB" id="292052at2"/>
<dbReference type="STRING" id="756272.Plabr_1490"/>
<dbReference type="Gene3D" id="1.10.30.50">
    <property type="match status" value="1"/>
</dbReference>
<dbReference type="GO" id="GO:0004519">
    <property type="term" value="F:endonuclease activity"/>
    <property type="evidence" value="ECO:0007669"/>
    <property type="project" value="UniProtKB-KW"/>
</dbReference>
<keyword evidence="4" id="KW-1185">Reference proteome</keyword>
<organism evidence="3 4">
    <name type="scientific">Rubinisphaera brasiliensis (strain ATCC 49424 / DSM 5305 / JCM 21570 / IAM 15109 / NBRC 103401 / IFAM 1448)</name>
    <name type="common">Planctomyces brasiliensis</name>
    <dbReference type="NCBI Taxonomy" id="756272"/>
    <lineage>
        <taxon>Bacteria</taxon>
        <taxon>Pseudomonadati</taxon>
        <taxon>Planctomycetota</taxon>
        <taxon>Planctomycetia</taxon>
        <taxon>Planctomycetales</taxon>
        <taxon>Planctomycetaceae</taxon>
        <taxon>Rubinisphaera</taxon>
    </lineage>
</organism>
<dbReference type="RefSeq" id="WP_013627829.1">
    <property type="nucleotide sequence ID" value="NC_015174.1"/>
</dbReference>
<dbReference type="CDD" id="cd00085">
    <property type="entry name" value="HNHc"/>
    <property type="match status" value="1"/>
</dbReference>